<dbReference type="InterPro" id="IPR026893">
    <property type="entry name" value="Tyr/Ser_Pase_IphP-type"/>
</dbReference>
<dbReference type="AlphaFoldDB" id="A0AAE3W384"/>
<evidence type="ECO:0000256" key="1">
    <source>
        <dbReference type="ARBA" id="ARBA00009580"/>
    </source>
</evidence>
<name>A0AAE3W384_9ACTN</name>
<feature type="domain" description="Tyrosine specific protein phosphatases" evidence="2">
    <location>
        <begin position="131"/>
        <end position="157"/>
    </location>
</feature>
<accession>A0AAE3W384</accession>
<organism evidence="3 4">
    <name type="scientific">Catenuloplanes indicus</name>
    <dbReference type="NCBI Taxonomy" id="137267"/>
    <lineage>
        <taxon>Bacteria</taxon>
        <taxon>Bacillati</taxon>
        <taxon>Actinomycetota</taxon>
        <taxon>Actinomycetes</taxon>
        <taxon>Micromonosporales</taxon>
        <taxon>Micromonosporaceae</taxon>
        <taxon>Catenuloplanes</taxon>
    </lineage>
</organism>
<evidence type="ECO:0000313" key="3">
    <source>
        <dbReference type="EMBL" id="MDQ0368963.1"/>
    </source>
</evidence>
<dbReference type="PROSITE" id="PS50056">
    <property type="entry name" value="TYR_PHOSPHATASE_2"/>
    <property type="match status" value="1"/>
</dbReference>
<dbReference type="GO" id="GO:0004721">
    <property type="term" value="F:phosphoprotein phosphatase activity"/>
    <property type="evidence" value="ECO:0007669"/>
    <property type="project" value="InterPro"/>
</dbReference>
<evidence type="ECO:0000313" key="4">
    <source>
        <dbReference type="Proteomes" id="UP001240236"/>
    </source>
</evidence>
<dbReference type="PANTHER" id="PTHR31126:SF1">
    <property type="entry name" value="TYROSINE SPECIFIC PROTEIN PHOSPHATASES DOMAIN-CONTAINING PROTEIN"/>
    <property type="match status" value="1"/>
</dbReference>
<sequence length="245" mass="26817">MEMTRNLPFSATFNFRDVGGYPGLDGRTVRWRRLFRSDSLHRLDAADEAAFRELGVRSVIDLRRPHEIARDGRVPEHFGLDYHHIHPEHAEWEDTPFEGSGLTNARWMADRYRDMAETGAAGWAAALTLIGAESSAPVVVHCVAGKDRTGITIALTLGLLGVSDDDIIADYALSTEATARFSAHVQSSWAGSGAYPTPFFGSEPETIATFLSELREKYGSVEAYALHAGVTPATVTAMRTHLLSA</sequence>
<reference evidence="3 4" key="1">
    <citation type="submission" date="2023-07" db="EMBL/GenBank/DDBJ databases">
        <title>Sequencing the genomes of 1000 actinobacteria strains.</title>
        <authorList>
            <person name="Klenk H.-P."/>
        </authorList>
    </citation>
    <scope>NUCLEOTIDE SEQUENCE [LARGE SCALE GENOMIC DNA]</scope>
    <source>
        <strain evidence="3 4">DSM 44709</strain>
    </source>
</reference>
<evidence type="ECO:0000259" key="2">
    <source>
        <dbReference type="PROSITE" id="PS50056"/>
    </source>
</evidence>
<protein>
    <submittedName>
        <fullName evidence="3">Protein tyrosine/serine phosphatase</fullName>
    </submittedName>
</protein>
<keyword evidence="4" id="KW-1185">Reference proteome</keyword>
<dbReference type="PANTHER" id="PTHR31126">
    <property type="entry name" value="TYROSINE-PROTEIN PHOSPHATASE"/>
    <property type="match status" value="1"/>
</dbReference>
<comment type="similarity">
    <text evidence="1">Belongs to the protein-tyrosine phosphatase family.</text>
</comment>
<dbReference type="SUPFAM" id="SSF52799">
    <property type="entry name" value="(Phosphotyrosine protein) phosphatases II"/>
    <property type="match status" value="1"/>
</dbReference>
<dbReference type="InterPro" id="IPR029021">
    <property type="entry name" value="Prot-tyrosine_phosphatase-like"/>
</dbReference>
<comment type="caution">
    <text evidence="3">The sequence shown here is derived from an EMBL/GenBank/DDBJ whole genome shotgun (WGS) entry which is preliminary data.</text>
</comment>
<gene>
    <name evidence="3" type="ORF">J2S42_005632</name>
</gene>
<proteinExistence type="inferred from homology"/>
<dbReference type="Gene3D" id="3.90.190.10">
    <property type="entry name" value="Protein tyrosine phosphatase superfamily"/>
    <property type="match status" value="1"/>
</dbReference>
<dbReference type="EMBL" id="JAUSUZ010000001">
    <property type="protein sequence ID" value="MDQ0368963.1"/>
    <property type="molecule type" value="Genomic_DNA"/>
</dbReference>
<dbReference type="Pfam" id="PF13350">
    <property type="entry name" value="Y_phosphatase3"/>
    <property type="match status" value="1"/>
</dbReference>
<dbReference type="InterPro" id="IPR016130">
    <property type="entry name" value="Tyr_Pase_AS"/>
</dbReference>
<dbReference type="PROSITE" id="PS00383">
    <property type="entry name" value="TYR_PHOSPHATASE_1"/>
    <property type="match status" value="1"/>
</dbReference>
<dbReference type="Proteomes" id="UP001240236">
    <property type="component" value="Unassembled WGS sequence"/>
</dbReference>
<dbReference type="InterPro" id="IPR000387">
    <property type="entry name" value="Tyr_Pase_dom"/>
</dbReference>